<dbReference type="EMBL" id="ODYU01000036">
    <property type="protein sequence ID" value="SOQ34126.1"/>
    <property type="molecule type" value="Genomic_DNA"/>
</dbReference>
<evidence type="ECO:0000313" key="2">
    <source>
        <dbReference type="EMBL" id="SOQ34126.1"/>
    </source>
</evidence>
<name>A0A2H1V015_SPOFR</name>
<protein>
    <submittedName>
        <fullName evidence="2">SFRICE_017030</fullName>
    </submittedName>
</protein>
<proteinExistence type="predicted"/>
<organism evidence="2">
    <name type="scientific">Spodoptera frugiperda</name>
    <name type="common">Fall armyworm</name>
    <dbReference type="NCBI Taxonomy" id="7108"/>
    <lineage>
        <taxon>Eukaryota</taxon>
        <taxon>Metazoa</taxon>
        <taxon>Ecdysozoa</taxon>
        <taxon>Arthropoda</taxon>
        <taxon>Hexapoda</taxon>
        <taxon>Insecta</taxon>
        <taxon>Pterygota</taxon>
        <taxon>Neoptera</taxon>
        <taxon>Endopterygota</taxon>
        <taxon>Lepidoptera</taxon>
        <taxon>Glossata</taxon>
        <taxon>Ditrysia</taxon>
        <taxon>Noctuoidea</taxon>
        <taxon>Noctuidae</taxon>
        <taxon>Amphipyrinae</taxon>
        <taxon>Spodoptera</taxon>
    </lineage>
</organism>
<accession>A0A2H1V015</accession>
<evidence type="ECO:0000256" key="1">
    <source>
        <dbReference type="SAM" id="MobiDB-lite"/>
    </source>
</evidence>
<reference evidence="2" key="1">
    <citation type="submission" date="2016-07" db="EMBL/GenBank/DDBJ databases">
        <authorList>
            <person name="Bretaudeau A."/>
        </authorList>
    </citation>
    <scope>NUCLEOTIDE SEQUENCE</scope>
    <source>
        <strain evidence="2">Rice</strain>
        <tissue evidence="2">Whole body</tissue>
    </source>
</reference>
<feature type="region of interest" description="Disordered" evidence="1">
    <location>
        <begin position="164"/>
        <end position="188"/>
    </location>
</feature>
<gene>
    <name evidence="2" type="ORF">SFRICE_017030</name>
</gene>
<dbReference type="AlphaFoldDB" id="A0A2H1V015"/>
<sequence length="188" mass="21005">MVVDSVLLLRSLRKTEKSTIINILLDTGIETEAPCPTVAPATTRPTGHTKIFSCIVGAFTNIQFYIHMTPRPETIICGTHKELLRAGIEPATRYTAPHQPCKKRERTLFSYFKMTLKKKKCKEKKPYPLFTPLRNSYNCVHGSASYGPHHQQCLHAMRTDDGIRNADAKNPNESDIGNPNAADIVDAV</sequence>